<dbReference type="Pfam" id="PF04193">
    <property type="entry name" value="PQ-loop"/>
    <property type="match status" value="2"/>
</dbReference>
<sequence length="277" mass="31210">MVDFASSTSLCLGNQYCLQWFELLMSSSSARETVSTTFGLVSVLIWLFADIPQLITNFTQKSTDGLSAAFLMMWIIGDLFNLFGCLLEPATLYITLTASLCSQTIYYGYIYPRLKYYRQIKLITSSLVQVSTITFLGIFNLLQSPDTTIHPMGSKPRQEFVLHVGRKLFQDSGYQLSEHGSAGHHSIGNLLGWAMAVLYMSARLPQICLNVSYNSLKFGINPMMFLFAVTGNVTYIASILVRSLEWSRICPNLPWLIEPGGCVLLDLFVSFFYMYIF</sequence>
<evidence type="ECO:0000256" key="2">
    <source>
        <dbReference type="ARBA" id="ARBA00022692"/>
    </source>
</evidence>
<dbReference type="Gene3D" id="1.20.1280.290">
    <property type="match status" value="2"/>
</dbReference>
<keyword evidence="2" id="KW-0812">Transmembrane</keyword>
<dbReference type="OMA" id="FYQHYVL"/>
<dbReference type="InterPro" id="IPR051415">
    <property type="entry name" value="LAAT-1"/>
</dbReference>
<keyword evidence="4" id="KW-0472">Membrane</keyword>
<keyword evidence="6" id="KW-1185">Reference proteome</keyword>
<dbReference type="InterPro" id="IPR006603">
    <property type="entry name" value="PQ-loop_rpt"/>
</dbReference>
<evidence type="ECO:0000256" key="3">
    <source>
        <dbReference type="ARBA" id="ARBA00022989"/>
    </source>
</evidence>
<evidence type="ECO:0000256" key="1">
    <source>
        <dbReference type="ARBA" id="ARBA00004141"/>
    </source>
</evidence>
<dbReference type="Gramene" id="C.cajan_44869.t">
    <property type="protein sequence ID" value="C.cajan_44869.t"/>
    <property type="gene ID" value="C.cajan_44869"/>
</dbReference>
<dbReference type="PANTHER" id="PTHR16201:SF44">
    <property type="entry name" value="SEVEN TRANSMEMBRANE PROTEIN 1"/>
    <property type="match status" value="1"/>
</dbReference>
<dbReference type="Proteomes" id="UP000075243">
    <property type="component" value="Unassembled WGS sequence"/>
</dbReference>
<dbReference type="FunFam" id="1.20.1280.290:FF:000009">
    <property type="entry name" value="PQ loop repeat family protein"/>
    <property type="match status" value="1"/>
</dbReference>
<accession>A0A151QWJ1</accession>
<comment type="subcellular location">
    <subcellularLocation>
        <location evidence="1">Membrane</location>
        <topology evidence="1">Multi-pass membrane protein</topology>
    </subcellularLocation>
</comment>
<name>A0A151QWJ1_CAJCA</name>
<organism evidence="5 6">
    <name type="scientific">Cajanus cajan</name>
    <name type="common">Pigeon pea</name>
    <name type="synonym">Cajanus indicus</name>
    <dbReference type="NCBI Taxonomy" id="3821"/>
    <lineage>
        <taxon>Eukaryota</taxon>
        <taxon>Viridiplantae</taxon>
        <taxon>Streptophyta</taxon>
        <taxon>Embryophyta</taxon>
        <taxon>Tracheophyta</taxon>
        <taxon>Spermatophyta</taxon>
        <taxon>Magnoliopsida</taxon>
        <taxon>eudicotyledons</taxon>
        <taxon>Gunneridae</taxon>
        <taxon>Pentapetalae</taxon>
        <taxon>rosids</taxon>
        <taxon>fabids</taxon>
        <taxon>Fabales</taxon>
        <taxon>Fabaceae</taxon>
        <taxon>Papilionoideae</taxon>
        <taxon>50 kb inversion clade</taxon>
        <taxon>NPAAA clade</taxon>
        <taxon>indigoferoid/millettioid clade</taxon>
        <taxon>Phaseoleae</taxon>
        <taxon>Cajanus</taxon>
    </lineage>
</organism>
<evidence type="ECO:0000256" key="4">
    <source>
        <dbReference type="ARBA" id="ARBA00023136"/>
    </source>
</evidence>
<evidence type="ECO:0000313" key="6">
    <source>
        <dbReference type="Proteomes" id="UP000075243"/>
    </source>
</evidence>
<dbReference type="SMART" id="SM00679">
    <property type="entry name" value="CTNS"/>
    <property type="match status" value="2"/>
</dbReference>
<dbReference type="GO" id="GO:0015174">
    <property type="term" value="F:basic amino acid transmembrane transporter activity"/>
    <property type="evidence" value="ECO:0007669"/>
    <property type="project" value="UniProtKB-ARBA"/>
</dbReference>
<evidence type="ECO:0000313" key="5">
    <source>
        <dbReference type="EMBL" id="KYP34728.1"/>
    </source>
</evidence>
<dbReference type="GO" id="GO:0098852">
    <property type="term" value="C:lytic vacuole membrane"/>
    <property type="evidence" value="ECO:0007669"/>
    <property type="project" value="UniProtKB-ARBA"/>
</dbReference>
<dbReference type="AlphaFoldDB" id="A0A151QWJ1"/>
<keyword evidence="3" id="KW-1133">Transmembrane helix</keyword>
<dbReference type="EMBL" id="KQ484531">
    <property type="protein sequence ID" value="KYP34728.1"/>
    <property type="molecule type" value="Genomic_DNA"/>
</dbReference>
<reference evidence="5" key="1">
    <citation type="journal article" date="2012" name="Nat. Biotechnol.">
        <title>Draft genome sequence of pigeonpea (Cajanus cajan), an orphan legume crop of resource-poor farmers.</title>
        <authorList>
            <person name="Varshney R.K."/>
            <person name="Chen W."/>
            <person name="Li Y."/>
            <person name="Bharti A.K."/>
            <person name="Saxena R.K."/>
            <person name="Schlueter J.A."/>
            <person name="Donoghue M.T."/>
            <person name="Azam S."/>
            <person name="Fan G."/>
            <person name="Whaley A.M."/>
            <person name="Farmer A.D."/>
            <person name="Sheridan J."/>
            <person name="Iwata A."/>
            <person name="Tuteja R."/>
            <person name="Penmetsa R.V."/>
            <person name="Wu W."/>
            <person name="Upadhyaya H.D."/>
            <person name="Yang S.P."/>
            <person name="Shah T."/>
            <person name="Saxena K.B."/>
            <person name="Michael T."/>
            <person name="McCombie W.R."/>
            <person name="Yang B."/>
            <person name="Zhang G."/>
            <person name="Yang H."/>
            <person name="Wang J."/>
            <person name="Spillane C."/>
            <person name="Cook D.R."/>
            <person name="May G.D."/>
            <person name="Xu X."/>
            <person name="Jackson S.A."/>
        </authorList>
    </citation>
    <scope>NUCLEOTIDE SEQUENCE [LARGE SCALE GENOMIC DNA]</scope>
</reference>
<protein>
    <submittedName>
        <fullName evidence="5">Vacuolar integral membrane protein YDR352W family</fullName>
    </submittedName>
</protein>
<dbReference type="PANTHER" id="PTHR16201">
    <property type="entry name" value="SEVEN TRANSMEMBRANE PROTEIN 1-RELATED"/>
    <property type="match status" value="1"/>
</dbReference>
<proteinExistence type="predicted"/>
<gene>
    <name evidence="5" type="ORF">KK1_044291</name>
</gene>